<comment type="catalytic activity">
    <reaction evidence="13">
        <text>a phosphate monoester + H2O = an alcohol + phosphate</text>
        <dbReference type="Rhea" id="RHEA:15017"/>
        <dbReference type="ChEBI" id="CHEBI:15377"/>
        <dbReference type="ChEBI" id="CHEBI:30879"/>
        <dbReference type="ChEBI" id="CHEBI:43474"/>
        <dbReference type="ChEBI" id="CHEBI:67140"/>
        <dbReference type="EC" id="3.1.3.1"/>
    </reaction>
</comment>
<accession>A0A212D327</accession>
<organism evidence="14 15">
    <name type="scientific">Cervus elaphus hippelaphus</name>
    <name type="common">European red deer</name>
    <dbReference type="NCBI Taxonomy" id="46360"/>
    <lineage>
        <taxon>Eukaryota</taxon>
        <taxon>Metazoa</taxon>
        <taxon>Chordata</taxon>
        <taxon>Craniata</taxon>
        <taxon>Vertebrata</taxon>
        <taxon>Euteleostomi</taxon>
        <taxon>Mammalia</taxon>
        <taxon>Eutheria</taxon>
        <taxon>Laurasiatheria</taxon>
        <taxon>Artiodactyla</taxon>
        <taxon>Ruminantia</taxon>
        <taxon>Pecora</taxon>
        <taxon>Cervidae</taxon>
        <taxon>Cervinae</taxon>
        <taxon>Cervus</taxon>
    </lineage>
</organism>
<evidence type="ECO:0000256" key="4">
    <source>
        <dbReference type="ARBA" id="ARBA00012647"/>
    </source>
</evidence>
<dbReference type="GO" id="GO:0046872">
    <property type="term" value="F:metal ion binding"/>
    <property type="evidence" value="ECO:0007669"/>
    <property type="project" value="UniProtKB-KW"/>
</dbReference>
<comment type="cofactor">
    <cofactor evidence="11">
        <name>Mg(2+)</name>
        <dbReference type="ChEBI" id="CHEBI:18420"/>
    </cofactor>
    <text evidence="11">Binds 1 Mg(2+) ion.</text>
</comment>
<dbReference type="PANTHER" id="PTHR11596">
    <property type="entry name" value="ALKALINE PHOSPHATASE"/>
    <property type="match status" value="1"/>
</dbReference>
<proteinExistence type="inferred from homology"/>
<dbReference type="InterPro" id="IPR017850">
    <property type="entry name" value="Alkaline_phosphatase_core_sf"/>
</dbReference>
<dbReference type="GO" id="GO:0098552">
    <property type="term" value="C:side of membrane"/>
    <property type="evidence" value="ECO:0007669"/>
    <property type="project" value="UniProtKB-KW"/>
</dbReference>
<evidence type="ECO:0000313" key="15">
    <source>
        <dbReference type="Proteomes" id="UP000242450"/>
    </source>
</evidence>
<evidence type="ECO:0000256" key="9">
    <source>
        <dbReference type="ARBA" id="ARBA00022842"/>
    </source>
</evidence>
<dbReference type="InterPro" id="IPR001952">
    <property type="entry name" value="Alkaline_phosphatase"/>
</dbReference>
<evidence type="ECO:0000256" key="10">
    <source>
        <dbReference type="PIRSR" id="PIRSR601952-1"/>
    </source>
</evidence>
<evidence type="ECO:0000256" key="11">
    <source>
        <dbReference type="PIRSR" id="PIRSR601952-2"/>
    </source>
</evidence>
<keyword evidence="5" id="KW-0449">Lipoprotein</keyword>
<evidence type="ECO:0000256" key="3">
    <source>
        <dbReference type="ARBA" id="ARBA00005984"/>
    </source>
</evidence>
<keyword evidence="5" id="KW-0336">GPI-anchor</keyword>
<keyword evidence="7 13" id="KW-0378">Hydrolase</keyword>
<feature type="binding site" evidence="11">
    <location>
        <position position="110"/>
    </location>
    <ligand>
        <name>Mg(2+)</name>
        <dbReference type="ChEBI" id="CHEBI:18420"/>
    </ligand>
</feature>
<keyword evidence="5" id="KW-0472">Membrane</keyword>
<comment type="cofactor">
    <cofactor evidence="1">
        <name>Zn(2+)</name>
        <dbReference type="ChEBI" id="CHEBI:29105"/>
    </cofactor>
</comment>
<dbReference type="AlphaFoldDB" id="A0A212D327"/>
<gene>
    <name evidence="14" type="ORF">Celaphus_00014945</name>
</gene>
<keyword evidence="8 13" id="KW-0862">Zinc</keyword>
<dbReference type="GO" id="GO:0004035">
    <property type="term" value="F:alkaline phosphatase activity"/>
    <property type="evidence" value="ECO:0007669"/>
    <property type="project" value="UniProtKB-EC"/>
</dbReference>
<keyword evidence="5" id="KW-0325">Glycoprotein</keyword>
<dbReference type="Proteomes" id="UP000242450">
    <property type="component" value="Chromosome 8"/>
</dbReference>
<name>A0A212D327_CEREH</name>
<evidence type="ECO:0000256" key="6">
    <source>
        <dbReference type="ARBA" id="ARBA00022723"/>
    </source>
</evidence>
<dbReference type="GO" id="GO:0005886">
    <property type="term" value="C:plasma membrane"/>
    <property type="evidence" value="ECO:0007669"/>
    <property type="project" value="UniProtKB-SubCell"/>
</dbReference>
<keyword evidence="9 11" id="KW-0460">Magnesium</keyword>
<dbReference type="CDD" id="cd16012">
    <property type="entry name" value="ALP"/>
    <property type="match status" value="1"/>
</dbReference>
<comment type="similarity">
    <text evidence="3 12">Belongs to the alkaline phosphatase family.</text>
</comment>
<protein>
    <recommendedName>
        <fullName evidence="4 13">Alkaline phosphatase</fullName>
        <ecNumber evidence="4 13">3.1.3.1</ecNumber>
    </recommendedName>
</protein>
<evidence type="ECO:0000256" key="5">
    <source>
        <dbReference type="ARBA" id="ARBA00022622"/>
    </source>
</evidence>
<dbReference type="SUPFAM" id="SSF53649">
    <property type="entry name" value="Alkaline phosphatase-like"/>
    <property type="match status" value="1"/>
</dbReference>
<dbReference type="PROSITE" id="PS00123">
    <property type="entry name" value="ALKALINE_PHOSPHATASE"/>
    <property type="match status" value="1"/>
</dbReference>
<dbReference type="PRINTS" id="PR00113">
    <property type="entry name" value="ALKPHPHTASE"/>
</dbReference>
<dbReference type="EMBL" id="MKHE01000008">
    <property type="protein sequence ID" value="OWK12625.1"/>
    <property type="molecule type" value="Genomic_DNA"/>
</dbReference>
<evidence type="ECO:0000313" key="14">
    <source>
        <dbReference type="EMBL" id="OWK12625.1"/>
    </source>
</evidence>
<evidence type="ECO:0000256" key="1">
    <source>
        <dbReference type="ARBA" id="ARBA00001947"/>
    </source>
</evidence>
<dbReference type="PANTHER" id="PTHR11596:SF30">
    <property type="entry name" value="INTESTINAL-TYPE ALKALINE PHOSPHATASE"/>
    <property type="match status" value="1"/>
</dbReference>
<dbReference type="OrthoDB" id="5818554at2759"/>
<dbReference type="Gene3D" id="3.40.720.10">
    <property type="entry name" value="Alkaline Phosphatase, subunit A"/>
    <property type="match status" value="1"/>
</dbReference>
<keyword evidence="15" id="KW-1185">Reference proteome</keyword>
<comment type="caution">
    <text evidence="14">The sequence shown here is derived from an EMBL/GenBank/DDBJ whole genome shotgun (WGS) entry which is preliminary data.</text>
</comment>
<keyword evidence="6 11" id="KW-0479">Metal-binding</keyword>
<feature type="binding site" evidence="11">
    <location>
        <position position="112"/>
    </location>
    <ligand>
        <name>Mg(2+)</name>
        <dbReference type="ChEBI" id="CHEBI:18420"/>
    </ligand>
</feature>
<evidence type="ECO:0000256" key="7">
    <source>
        <dbReference type="ARBA" id="ARBA00022801"/>
    </source>
</evidence>
<dbReference type="InterPro" id="IPR018299">
    <property type="entry name" value="Alkaline_phosphatase_AS"/>
</dbReference>
<dbReference type="EC" id="3.1.3.1" evidence="4 13"/>
<dbReference type="Pfam" id="PF00245">
    <property type="entry name" value="Alk_phosphatase"/>
    <property type="match status" value="1"/>
</dbReference>
<evidence type="ECO:0000256" key="13">
    <source>
        <dbReference type="RuleBase" id="RU003947"/>
    </source>
</evidence>
<sequence>MGVSTVTATRILKGQMNGKLGPETSLAMDQFPYMALSKTYNVDRDVPDSAGTATAYLCGVKGNYGTIGVSAAARFDQCNTTHGNEVTSVMNRAKKAGKSVGVVTTTRVQHASPAGAYAHTVNRNWYSDAQMSAGAKKEGCQDIAKQMVYNMDIDTRETQSPGA</sequence>
<evidence type="ECO:0000256" key="12">
    <source>
        <dbReference type="RuleBase" id="RU003946"/>
    </source>
</evidence>
<dbReference type="SMART" id="SM00098">
    <property type="entry name" value="alkPPc"/>
    <property type="match status" value="1"/>
</dbReference>
<evidence type="ECO:0000256" key="2">
    <source>
        <dbReference type="ARBA" id="ARBA00004609"/>
    </source>
</evidence>
<reference evidence="14 15" key="1">
    <citation type="journal article" date="2018" name="Mol. Genet. Genomics">
        <title>The red deer Cervus elaphus genome CerEla1.0: sequencing, annotating, genes, and chromosomes.</title>
        <authorList>
            <person name="Bana N.A."/>
            <person name="Nyiri A."/>
            <person name="Nagy J."/>
            <person name="Frank K."/>
            <person name="Nagy T."/>
            <person name="Steger V."/>
            <person name="Schiller M."/>
            <person name="Lakatos P."/>
            <person name="Sugar L."/>
            <person name="Horn P."/>
            <person name="Barta E."/>
            <person name="Orosz L."/>
        </authorList>
    </citation>
    <scope>NUCLEOTIDE SEQUENCE [LARGE SCALE GENOMIC DNA]</scope>
    <source>
        <strain evidence="14">Hungarian</strain>
    </source>
</reference>
<feature type="active site" description="Phosphoserine intermediate" evidence="10">
    <location>
        <position position="49"/>
    </location>
</feature>
<comment type="subcellular location">
    <subcellularLocation>
        <location evidence="2">Cell membrane</location>
        <topology evidence="2">Lipid-anchor</topology>
        <topology evidence="2">GPI-anchor</topology>
    </subcellularLocation>
</comment>
<evidence type="ECO:0000256" key="8">
    <source>
        <dbReference type="ARBA" id="ARBA00022833"/>
    </source>
</evidence>